<reference evidence="5 6" key="1">
    <citation type="submission" date="2021-01" db="EMBL/GenBank/DDBJ databases">
        <title>Whole genome shotgun sequence of Verrucosispora gifhornensis NBRC 16317.</title>
        <authorList>
            <person name="Komaki H."/>
            <person name="Tamura T."/>
        </authorList>
    </citation>
    <scope>NUCLEOTIDE SEQUENCE [LARGE SCALE GENOMIC DNA]</scope>
    <source>
        <strain evidence="5 6">NBRC 16317</strain>
    </source>
</reference>
<feature type="region of interest" description="Disordered" evidence="1">
    <location>
        <begin position="1353"/>
        <end position="1372"/>
    </location>
</feature>
<evidence type="ECO:0000256" key="1">
    <source>
        <dbReference type="SAM" id="MobiDB-lite"/>
    </source>
</evidence>
<feature type="compositionally biased region" description="Low complexity" evidence="1">
    <location>
        <begin position="5199"/>
        <end position="5218"/>
    </location>
</feature>
<sequence length="5245" mass="560362">MPDFHIPNDPEWQWVYDLILYGVGEEYPEADPTALREMAQELQITGTLVLSEVAGAASLSTALHHHLEGPAAEAYARFAPGITNSLPAGADIANSLADSAEQFALDSEATQYGIIIAAFTIVVEIAIALATGFGAAAVPGLIKIGQTIVQQLVNLFKVRMRNLLLRSGWQAFEEALEEIAQTLAAHLAQMAEGNRRTPDGREIGMAAAGGAFIGGGIAAVFGLVQRYFPGINRHLFTREAFLAGLETGFEGLFTLMVHGQFNPFATATSSMMGGYASARANEYADHNVAAAFGKRPPEQNLRPVPSPASTETALERSTTTPTTPTTASTATPTTASTTTASTTTATTPTTATSTGQESLTPVGAAPTTATGGSINVASPATSRPPMGGTGQTSGAPTSSGGTATTGGTTTSTSGTATTDGTTSTGGNTNSGILDVNVEGHSGQATPSTPPPPNASVVARTDLGTDLSAATPQAQGLAGLDTTLRQPTDSAVAQHIEVPAPGGHTAGDMLNPSAVTRDTTRNTDGPAELTADDRTAAEGFKARLVDSELPAELRDAIGIVREVGLAVPPQAEGDTDSHGRQVAFVAADHLRHHPNDIHGARAIVTRLATGHPRTGTLPGGAHRDPVELLQAALDAAGAAGLTEADIRAELADRELSDESIASLFRQLTESYPHTYQSWHEERPEASHTTRIRRYGPAASGSRSIQPVPVAPHSAPPRLPDHLTLTTNPPVAPPAATGTIDGGLTQQTANAAGVDILPPPATVNDRTPSDRIEATHDESESGLRTPPQQPTAERLLAGLRAAARPAPAQGLLGPDIFGVRRTPPRPPFLQVAALRDLASDQLQPLLDRLDLATPHDRIANAVDDSQLSGGLVWTDVPTHRTWLENPNEVPPAMRELPATVDMPAMVHSIWLGGTPPDDHLENLAAMAASASGAGFKTHLWTDIPRADITRAMASDAPELAAVRQLVGWARRNQILLVNVDEVFHAGDPMDLDAQYRSEHAKQQGRGYGAASDILRIEILKRFGGVYTDGDNYLSAQSLAQHESGMPNWLANVDRLFVERGFGALIPPYSNARTYANAGFVGTRGHPFFHLYADRIAERYQRTQYELLPHSRTDREWSETQVKNKHMAARRHSIMARTGPDLLDKLARDLGFRASTMVGIVKQGPPLPTLDTIEMGDAGSWKAGSEPFAPRRQFQDEIPVLSRVAATLIRDLYNRDGDLHLTAVAPVVNGLPEPAAAWTAVVEFIAGHPDFGPLIRTVTDRVLVPSSANNGSVDTKVLPLPDPVRRRLGLTDEPGAGDPPGNWLRGELVRPARPTSASPVGPVTASAQSGTSGPGAPTQVFMADTTDSMIRGLDRTISERERDLRERGLDPSNDHLLRELRAHRASHSRRPRPLPVPPAAATSAPVSSPVPAADDSAPVTLSLTNLHLLLEHRPSWAPGWATEGQGLRLRRAATAFGQQFAADLAGQVAGRPVAPGDVTDFLSIESVAAVQGLANLIFLQAVAAAEGTFAPLPMRSLLPISEVIDQLDPVPQGFDPTTPGAATTQGAGAFLRANDGVFREQLARQLSEHLGRSIDAADLVLDPPVPRGPVASRGATAAAIEVELLRGNPQRTPLGMPDEALLFRVAEQYGPHSRRAQDLAERNRSDLRGRRNLRRKGDADPVAAPVPETYGRVESPRRMPNGVWAYLPDGDDVARAFDVLDLAERITTAPGTLTVTGIARGTGSEVSITDGTGGIIPELLVNEPFVAQAAQGGREHSVLVLRLLDDQRAAETIARQTQILIDRDTLLRGTGPRGVVVGVHDPAADRWSWQAVIPGSQSLQAAESLDEALAVVRSVPSLQLDPAQELRARVNGHTTHPGLTTVECAQLMLQGASDLPTYSERATDSPDSFTEKVLRVPVRPGATPAEAMETARLWLDPEAVREVVPRGDDGTVGLVRIAPDLRAHVLRLPATATEPDTWASVVRPAEPRDRVRYRVWVNRHEPLPGPAGPVTLTAVLPGTHVDWSVLDTLPPSFLTRLTIEPGRIENGTIDVGETRPIDAAEYAGRLPEDADEPIVVLQAPMHGDDGLPFAKALSHAGWVLVQRVQNGTREWRMFRDGELVEVIPSTTGRELGQALRRWAGNALVPSAQAVHNLLRGEVRTPDAPSAVVIRRAMAAAELNNSGTVRGWLTLPPGSGTTGPISRLLEHYPAGLLPLRRGPIDGQVNIRIEVPSRYIARVADRGYPRPIVDLTALTDARAVLGADGLVTVPAAVTAERGVEVVRSYLTGMRARRPADHPEQRAARLFGMLGGVRPTAGVPSLTAWADQLGARFRDAEPRSVERLGAGAVTLVRTRRAGVLMAVGVEDPHRPVLLTLDGESIDPAVLGQDGGQLLLTADGRLAQIDISVPGLSLPTVRGLPGEEPAVSLPDRVADRLRAGGREVPADLDRRLSRRVSITAARRLSRLAGNPATIDMVAQEVVQESDEQVNEDARRAQLLDGVIEFLADNGLAMSAEDVSTQLDAVLAADPPEWIGSSVPEEMIIRVGVNIATRGADLRTMAAGGSIARERRARFRSATQPEPPTNQATEASPETMEPTPPAPTQQTHSAQSTQDDGAARPRAIRPLPVPPAAAVPGDSGRSVQDTRRTPSPVGATQITSSTTVPTGEVPADGNCQLYSVIGADPQHVRRALAAHSLGSAEVRRWLNDPEQVRGDLQRHARSLSNDGIPVPDDSPLSQAADALRELVVRHLDSYAGRPGDIPIWVVQQYRAGDDRLLPDSADDRALLLGRLGSLGLTTVTDADLLPLDWLRDRFIARRTSDLVSSAGSQSQAREAAEREVPLTDLGRPDVNPRLADNATRKMRQMLEYLVERDGPLTVSEVPTTVLRGMLNMHYALYSGPVTPTEFDTMRNAATNWQGYWLRDEGETFLPLLADALGLRITIQRPQPHQPTSIGEEHHPKIRVVLEYLHYSFVPTAPAADRPHDDQSRPAGSRTVEQVSASPALAAAVDTLPTWDGTADCVLRVDDVLTRFAGHNHTRDDSPSRNHPQRVLATLGATRYQPVAVTTLTNLQPGDVTAVLTAIPNDPMHMVLVERRTTGELILIETQQTGSRRYARVDPTFRDLPSALAGPLRVPVTATGAVATLNPGPGDRRPTTASTDRTLHALLDPPSSSLPGMLSSGRRGESAPTARPPAARQDAASGPAPADSSRQVIEPEGGRARSVPRARPVRSFRFRTKTQVLDAGDAHRVRALAAEVTKRVHDAPSSTLRVIITGYGNGTRVRYFDTIRRWTAGRTGRQRAEAVARELGTALRDLDQPTRDRIQIEPVAGSWQPGLTPEERQKAVVTFAMSLRHRPLVADTGPPIGMSLTSRSRRADEPDRLLDLLGAGTDHVLVADRATDDPDDVLSGLAFSAHPPPWGDRRPFFVVVGARTPDDVADGVYPVVGDDGDVHRVSGDELAVAVRDSTAYQAAARTQPGGPPVVLIAGRERDDHLSDDEGPAGFGRILPGGGLFTFDGNATLYLADDRGFDIPVLLVSPDGGWRQWTNGRSSAVVPSSEDTPIKVIMYPDAQVGDDGDIVPNPNERPRLIELAGHDHPALIGSSGTLVGVALGVQPELLNVASHWASNDGYRTALLRPRPFGRSLTPDSDAEEPVVTAPVQPVEPDQRIRPWSRQVAGPRPFFVVGHNAAVWLNGNLGRTSGTALAAALMRTPAFLQAQATNQGPTSYVLVACSTARPNTTGRSTAADFQRTLSDAGFDAPVIAATTVVSLEPTGATIIWDGEWRVFRRSANQPGGLGTGRVPAADDVSGLSWWHPVNDSLSDTAELFRTRYPWVPEINADNRSAVSDDELVNCFYAAIALHQSWDGDQLWSAADPGGTAPWAYAINYANFSSGAENTRVLRKVSGYDSIATAYREQGATDPAVHGFVIVVEAGRDPHVHNVVGTPEGVLFIDSATGQPSSLPANPQHVIHIPIGDISVDVPGSPFHPSDQDGIRTIEDLSKLADEIAGGTRVVPADDPLTDPASCVALLAKAFGRLHPDRIAPIPAAARTVDDTVLNGRQTSRLVGGAQLATFGSWNDLESRLVEAAGEKQTSTALVLIERSKDVGHAIMAHRLPTGEIVYVDLHRDPRDRVLPPGQPPKLSSARASAVVLDANGVEIPPSGPTDSRTVDALIDPAADHRYGRGGTEAEYHGGYLDYPAEWEDDSGTPLAGHFRQIEYLAINHRVGLRAVIDSGTFMTREGVTSVAPPGVPEDDLHVEPIIEFVTDRPLAELPGDPGSDNTSAIRAQEDMCKLLGRRGDKALRSGFRGLGYTLDQIFDPAEGWDLHPDARPVRFVPVITHGQPAISMHHTKGVPIGAVKEFLANLTPRIWDRALQRRHLSGGSFAASIRNAYQTWYSPRFNDGRQRPLGRPTEDELNELEGAMWVTYDHVAGLAMAALTGGLRGKHLSPIAMRQSLRAMRNELTPETQRFLQENSRLIEVTFEATLLTEERDDNKRRYDYSRLYVENHNNAARQHAASPQYHQAPTLLPTGTEVRPLDAVRYARLFERHQRPTVSVREYLHTMLLDNAPQLNQHEAFGVRTIHNDLDRARPSGRGLLLFEIRNDTARLIHPHQILPQYQELRTIVQNAVARVEPRNTTVAARTSQFSIGSWSFAATGFSGFPPGTDTTPLPSAHTPEQVHQRFPFLRGVNPDRDSGTETRTNCVITAISYILSVDEGTVVEASGAIELPGADLINFQRQRLGLRDDEHRVWLTPSVEALTDALLAAGVGTQVFLADRGDNGHLNHVFVGVVDHLGVTYLDPQNGGLAALPATTTALAVLPLTHSMSMPVGGRMLTANEVGVAPGIPASQASPPAEASPTRPRSAARWARDVTGSPALWQERASLQLDAELDPPASSTTPSDRAARQVATAPPLLPDHLTLTTSPPDSAPPAGPPVAQSPIVEGTLPQPALQSALSHEPAPRGPLLRFTQPPGYTAGGTPRPPTPIDVLPTDPPPASLDFTPGPASTGPTPPTGLPSAQLNPAVDPTNIAGLVANPGNPSGQPQYRTDQNPVFRWDTRGPMPFANPTGSSEFPPTQPGIFNTGFQPQDVSNTDLASFVDGNRGAFVSTSRLENLNFLGGPSGPHGPYIFRFEIHAPGGVDVNASLGDRIDPLHRNQLEVAFPGGIRTENIRGARRVTDGGAPFMPVTLGPFLPNPNFNPGAPNPHFPAPSTTAATVPGGSQPPIIPLPLPSGGALPPSPGGPLTAPVVVRRLRRRPPPPKLAPSAPLPPPPPAPSV</sequence>
<dbReference type="Pfam" id="PF25547">
    <property type="entry name" value="WXG100_2"/>
    <property type="match status" value="1"/>
</dbReference>
<feature type="compositionally biased region" description="Basic and acidic residues" evidence="1">
    <location>
        <begin position="1632"/>
        <end position="1656"/>
    </location>
</feature>
<evidence type="ECO:0000259" key="3">
    <source>
        <dbReference type="Pfam" id="PF22596"/>
    </source>
</evidence>
<feature type="region of interest" description="Disordered" evidence="1">
    <location>
        <begin position="2546"/>
        <end position="2643"/>
    </location>
</feature>
<dbReference type="SUPFAM" id="SSF53448">
    <property type="entry name" value="Nucleotide-diphospho-sugar transferases"/>
    <property type="match status" value="1"/>
</dbReference>
<feature type="compositionally biased region" description="Polar residues" evidence="1">
    <location>
        <begin position="2626"/>
        <end position="2637"/>
    </location>
</feature>
<dbReference type="PANTHER" id="PTHR24216:SF65">
    <property type="entry name" value="PAXILLIN-LIKE PROTEIN 1"/>
    <property type="match status" value="1"/>
</dbReference>
<evidence type="ECO:0000256" key="2">
    <source>
        <dbReference type="SAM" id="Phobius"/>
    </source>
</evidence>
<feature type="compositionally biased region" description="Pro residues" evidence="1">
    <location>
        <begin position="4949"/>
        <end position="4965"/>
    </location>
</feature>
<feature type="domain" description="Pierisin-like" evidence="3">
    <location>
        <begin position="5048"/>
        <end position="5147"/>
    </location>
</feature>
<gene>
    <name evidence="5" type="ORF">Vgi01_47960</name>
</gene>
<feature type="compositionally biased region" description="Low complexity" evidence="1">
    <location>
        <begin position="4816"/>
        <end position="4828"/>
    </location>
</feature>
<feature type="region of interest" description="Disordered" evidence="1">
    <location>
        <begin position="2948"/>
        <end position="2971"/>
    </location>
</feature>
<dbReference type="PANTHER" id="PTHR24216">
    <property type="entry name" value="PAXILLIN-RELATED"/>
    <property type="match status" value="1"/>
</dbReference>
<dbReference type="Gene3D" id="3.90.550.20">
    <property type="match status" value="1"/>
</dbReference>
<feature type="region of interest" description="Disordered" evidence="1">
    <location>
        <begin position="1380"/>
        <end position="1410"/>
    </location>
</feature>
<feature type="compositionally biased region" description="Polar residues" evidence="1">
    <location>
        <begin position="307"/>
        <end position="316"/>
    </location>
</feature>
<feature type="compositionally biased region" description="Basic residues" evidence="1">
    <location>
        <begin position="1380"/>
        <end position="1389"/>
    </location>
</feature>
<feature type="transmembrane region" description="Helical" evidence="2">
    <location>
        <begin position="203"/>
        <end position="224"/>
    </location>
</feature>
<feature type="region of interest" description="Disordered" evidence="1">
    <location>
        <begin position="293"/>
        <end position="458"/>
    </location>
</feature>
<dbReference type="EMBL" id="BOPA01000036">
    <property type="protein sequence ID" value="GIJ18112.1"/>
    <property type="molecule type" value="Genomic_DNA"/>
</dbReference>
<feature type="region of interest" description="Disordered" evidence="1">
    <location>
        <begin position="4814"/>
        <end position="4839"/>
    </location>
</feature>
<feature type="compositionally biased region" description="Low complexity" evidence="1">
    <location>
        <begin position="3135"/>
        <end position="3151"/>
    </location>
</feature>
<feature type="transmembrane region" description="Helical" evidence="2">
    <location>
        <begin position="112"/>
        <end position="138"/>
    </location>
</feature>
<feature type="compositionally biased region" description="Basic and acidic residues" evidence="1">
    <location>
        <begin position="765"/>
        <end position="779"/>
    </location>
</feature>
<feature type="compositionally biased region" description="Pro residues" evidence="1">
    <location>
        <begin position="5227"/>
        <end position="5245"/>
    </location>
</feature>
<keyword evidence="6" id="KW-1185">Reference proteome</keyword>
<feature type="region of interest" description="Disordered" evidence="1">
    <location>
        <begin position="5166"/>
        <end position="5245"/>
    </location>
</feature>
<organism evidence="5 6">
    <name type="scientific">Micromonospora gifhornensis</name>
    <dbReference type="NCBI Taxonomy" id="84594"/>
    <lineage>
        <taxon>Bacteria</taxon>
        <taxon>Bacillati</taxon>
        <taxon>Actinomycetota</taxon>
        <taxon>Actinomycetes</taxon>
        <taxon>Micromonosporales</taxon>
        <taxon>Micromonosporaceae</taxon>
        <taxon>Micromonospora</taxon>
    </lineage>
</organism>
<dbReference type="InterPro" id="IPR057746">
    <property type="entry name" value="CpnT-like_N"/>
</dbReference>
<dbReference type="Proteomes" id="UP000647860">
    <property type="component" value="Unassembled WGS sequence"/>
</dbReference>
<keyword evidence="2" id="KW-0472">Membrane</keyword>
<feature type="compositionally biased region" description="Polar residues" evidence="1">
    <location>
        <begin position="5006"/>
        <end position="5019"/>
    </location>
</feature>
<feature type="compositionally biased region" description="Low complexity" evidence="1">
    <location>
        <begin position="317"/>
        <end position="354"/>
    </location>
</feature>
<keyword evidence="2" id="KW-0812">Transmembrane</keyword>
<protein>
    <recommendedName>
        <fullName evidence="7">Glycosyltransferase sugar-binding region containing DXD motif-containing protein</fullName>
    </recommendedName>
</protein>
<feature type="compositionally biased region" description="Polar residues" evidence="1">
    <location>
        <begin position="5035"/>
        <end position="5044"/>
    </location>
</feature>
<feature type="compositionally biased region" description="Low complexity" evidence="1">
    <location>
        <begin position="392"/>
        <end position="431"/>
    </location>
</feature>
<dbReference type="InterPro" id="IPR029044">
    <property type="entry name" value="Nucleotide-diphossugar_trans"/>
</dbReference>
<feature type="region of interest" description="Disordered" evidence="1">
    <location>
        <begin position="694"/>
        <end position="787"/>
    </location>
</feature>
<evidence type="ECO:0000259" key="4">
    <source>
        <dbReference type="Pfam" id="PF25547"/>
    </source>
</evidence>
<feature type="compositionally biased region" description="Low complexity" evidence="1">
    <location>
        <begin position="4879"/>
        <end position="4895"/>
    </location>
</feature>
<feature type="compositionally biased region" description="Low complexity" evidence="1">
    <location>
        <begin position="1396"/>
        <end position="1410"/>
    </location>
</feature>
<accession>A0ABQ4IJM7</accession>
<feature type="compositionally biased region" description="Low complexity" evidence="1">
    <location>
        <begin position="722"/>
        <end position="737"/>
    </location>
</feature>
<feature type="region of interest" description="Disordered" evidence="1">
    <location>
        <begin position="3134"/>
        <end position="3196"/>
    </location>
</feature>
<feature type="region of interest" description="Disordered" evidence="1">
    <location>
        <begin position="1629"/>
        <end position="1664"/>
    </location>
</feature>
<name>A0ABQ4IJM7_9ACTN</name>
<evidence type="ECO:0000313" key="6">
    <source>
        <dbReference type="Proteomes" id="UP000647860"/>
    </source>
</evidence>
<feature type="compositionally biased region" description="Low complexity" evidence="1">
    <location>
        <begin position="363"/>
        <end position="372"/>
    </location>
</feature>
<dbReference type="InterPro" id="IPR054695">
    <property type="entry name" value="Pierisin-like_dom"/>
</dbReference>
<comment type="caution">
    <text evidence="5">The sequence shown here is derived from an EMBL/GenBank/DDBJ whole genome shotgun (WGS) entry which is preliminary data.</text>
</comment>
<feature type="compositionally biased region" description="Low complexity" evidence="1">
    <location>
        <begin position="2560"/>
        <end position="2569"/>
    </location>
</feature>
<feature type="region of interest" description="Disordered" evidence="1">
    <location>
        <begin position="1309"/>
        <end position="1344"/>
    </location>
</feature>
<dbReference type="Gene3D" id="3.90.210.10">
    <property type="entry name" value="Heat-Labile Enterotoxin, subunit A"/>
    <property type="match status" value="1"/>
</dbReference>
<feature type="compositionally biased region" description="Low complexity" evidence="1">
    <location>
        <begin position="3169"/>
        <end position="3180"/>
    </location>
</feature>
<evidence type="ECO:0000313" key="5">
    <source>
        <dbReference type="EMBL" id="GIJ18112.1"/>
    </source>
</evidence>
<keyword evidence="2" id="KW-1133">Transmembrane helix</keyword>
<dbReference type="Pfam" id="PF22596">
    <property type="entry name" value="Scabin-like"/>
    <property type="match status" value="1"/>
</dbReference>
<dbReference type="SUPFAM" id="SSF56399">
    <property type="entry name" value="ADP-ribosylation"/>
    <property type="match status" value="1"/>
</dbReference>
<evidence type="ECO:0008006" key="7">
    <source>
        <dbReference type="Google" id="ProtNLM"/>
    </source>
</evidence>
<proteinExistence type="predicted"/>
<feature type="domain" description="Outer membrane channel protein CpnT-like N-terminal" evidence="4">
    <location>
        <begin position="7"/>
        <end position="153"/>
    </location>
</feature>
<feature type="region of interest" description="Disordered" evidence="1">
    <location>
        <begin position="4856"/>
        <end position="5044"/>
    </location>
</feature>